<organism evidence="5 6">
    <name type="scientific">Brachyspira murdochii</name>
    <dbReference type="NCBI Taxonomy" id="84378"/>
    <lineage>
        <taxon>Bacteria</taxon>
        <taxon>Pseudomonadati</taxon>
        <taxon>Spirochaetota</taxon>
        <taxon>Spirochaetia</taxon>
        <taxon>Brachyspirales</taxon>
        <taxon>Brachyspiraceae</taxon>
        <taxon>Brachyspira</taxon>
    </lineage>
</organism>
<evidence type="ECO:0000256" key="2">
    <source>
        <dbReference type="ARBA" id="ARBA00022679"/>
    </source>
</evidence>
<dbReference type="InterPro" id="IPR018484">
    <property type="entry name" value="FGGY_N"/>
</dbReference>
<gene>
    <name evidence="5" type="ORF">DJ52_05535</name>
</gene>
<evidence type="ECO:0000313" key="5">
    <source>
        <dbReference type="EMBL" id="PPS22317.1"/>
    </source>
</evidence>
<protein>
    <submittedName>
        <fullName evidence="5">Xylulose kinase</fullName>
    </submittedName>
</protein>
<dbReference type="SUPFAM" id="SSF53067">
    <property type="entry name" value="Actin-like ATPase domain"/>
    <property type="match status" value="2"/>
</dbReference>
<reference evidence="5 6" key="1">
    <citation type="submission" date="2014-04" db="EMBL/GenBank/DDBJ databases">
        <title>Whole genome sequence of 'Brachyspira hampsonii' D13-03603F2.</title>
        <authorList>
            <person name="Patterson A.H."/>
            <person name="Chaban B."/>
            <person name="Fernando C."/>
            <person name="Harding J.C."/>
            <person name="Hill J.E."/>
        </authorList>
    </citation>
    <scope>NUCLEOTIDE SEQUENCE [LARGE SCALE GENOMIC DNA]</scope>
    <source>
        <strain evidence="5 6">D13-03603F2</strain>
    </source>
</reference>
<dbReference type="Pfam" id="PF00370">
    <property type="entry name" value="FGGY_N"/>
    <property type="match status" value="1"/>
</dbReference>
<keyword evidence="6" id="KW-1185">Reference proteome</keyword>
<evidence type="ECO:0000313" key="6">
    <source>
        <dbReference type="Proteomes" id="UP000238924"/>
    </source>
</evidence>
<evidence type="ECO:0000259" key="4">
    <source>
        <dbReference type="Pfam" id="PF00370"/>
    </source>
</evidence>
<comment type="similarity">
    <text evidence="1">Belongs to the FGGY kinase family.</text>
</comment>
<feature type="domain" description="Carbohydrate kinase FGGY N-terminal" evidence="4">
    <location>
        <begin position="134"/>
        <end position="285"/>
    </location>
</feature>
<comment type="caution">
    <text evidence="5">The sequence shown here is derived from an EMBL/GenBank/DDBJ whole genome shotgun (WGS) entry which is preliminary data.</text>
</comment>
<dbReference type="PANTHER" id="PTHR10196">
    <property type="entry name" value="SUGAR KINASE"/>
    <property type="match status" value="1"/>
</dbReference>
<evidence type="ECO:0000256" key="1">
    <source>
        <dbReference type="ARBA" id="ARBA00009156"/>
    </source>
</evidence>
<keyword evidence="2" id="KW-0808">Transferase</keyword>
<dbReference type="RefSeq" id="WP_104618306.1">
    <property type="nucleotide sequence ID" value="NZ_JAWLQH010000001.1"/>
</dbReference>
<dbReference type="PANTHER" id="PTHR10196:SF57">
    <property type="entry name" value="XYLULOSE KINASE"/>
    <property type="match status" value="1"/>
</dbReference>
<proteinExistence type="inferred from homology"/>
<dbReference type="EMBL" id="JJMJ01000082">
    <property type="protein sequence ID" value="PPS22317.1"/>
    <property type="molecule type" value="Genomic_DNA"/>
</dbReference>
<accession>A0ABX5B6R7</accession>
<evidence type="ECO:0000256" key="3">
    <source>
        <dbReference type="ARBA" id="ARBA00022777"/>
    </source>
</evidence>
<dbReference type="InterPro" id="IPR043129">
    <property type="entry name" value="ATPase_NBD"/>
</dbReference>
<keyword evidence="3 5" id="KW-0418">Kinase</keyword>
<sequence length="518" mass="58457">MYTLGIDLSTQSVTLSILNYETKKNELNISIAFNSLEEIKKTSMNKNTLLIYSNVRGKAEQNPNIFLAALNNAFDELKQKCSIKDIKAIQISAQQHGHVYLSEKYKYNLEKLRDKSSANQSLMDMFKDSYSYNAAPIWKTSCTQKEANELREAAGGKEKMIQITASNSPLRFTGAVIKYYFDHNKGLSENTYKIFLLNTFIASILTAKDNIPTDFGNASGTSLMDYNKREWNDTLLNTISIDLKQKLGEIDAPSSFAGYISEYFMERYGFDSECIVGIGSGDNPQTKVLYKGDILSLGTSFVYMLDIDESTRDYSGAANNMYDGIDNPFMILCRTNGGLVLDEIMNSYDRTYKEAEKSLETNADNLPIMLWQKEYESAPISKAFPIKRYYEKPSFDDDYKGIVLSSLGLLEIYLSKFTHKNRDDNKIDLAVTGGVSNNKEIVKIISNIWEAPIKILPSAGASLGAALSAVLLLKKQVSLDEIRDALIDNNVIEPDLMLANKYHNYMKILKERYEDIIK</sequence>
<name>A0ABX5B6R7_9SPIR</name>
<dbReference type="Gene3D" id="3.30.420.40">
    <property type="match status" value="2"/>
</dbReference>
<dbReference type="GO" id="GO:0016301">
    <property type="term" value="F:kinase activity"/>
    <property type="evidence" value="ECO:0007669"/>
    <property type="project" value="UniProtKB-KW"/>
</dbReference>
<dbReference type="Proteomes" id="UP000238924">
    <property type="component" value="Unassembled WGS sequence"/>
</dbReference>